<accession>A0AAD5V3F8</accession>
<dbReference type="Gene3D" id="2.40.10.10">
    <property type="entry name" value="Trypsin-like serine proteases"/>
    <property type="match status" value="1"/>
</dbReference>
<evidence type="ECO:0000313" key="1">
    <source>
        <dbReference type="EMBL" id="KAJ3483738.1"/>
    </source>
</evidence>
<dbReference type="AlphaFoldDB" id="A0AAD5V3F8"/>
<name>A0AAD5V3F8_9APHY</name>
<gene>
    <name evidence="1" type="ORF">NLI96_g6104</name>
</gene>
<evidence type="ECO:0008006" key="3">
    <source>
        <dbReference type="Google" id="ProtNLM"/>
    </source>
</evidence>
<sequence>MKKDDPTSPMAIAGNEHLLQLRGCVPDDSYSESIQVLKRGHSSKLTVGRSTGIPSYFRMKRGSAWSPRLKAWPVYPFMHSSIFATQGDSGSAVVDRSGRIFGLFFAGASSCTPGKAMDVSFVMPVKFLRKRLKQHGLRDVNFDPILT</sequence>
<dbReference type="EMBL" id="JANAWD010000216">
    <property type="protein sequence ID" value="KAJ3483738.1"/>
    <property type="molecule type" value="Genomic_DNA"/>
</dbReference>
<dbReference type="SUPFAM" id="SSF50494">
    <property type="entry name" value="Trypsin-like serine proteases"/>
    <property type="match status" value="1"/>
</dbReference>
<protein>
    <recommendedName>
        <fullName evidence="3">Serine protease</fullName>
    </recommendedName>
</protein>
<dbReference type="InterPro" id="IPR009003">
    <property type="entry name" value="Peptidase_S1_PA"/>
</dbReference>
<reference evidence="1" key="1">
    <citation type="submission" date="2022-07" db="EMBL/GenBank/DDBJ databases">
        <title>Genome Sequence of Physisporinus lineatus.</title>
        <authorList>
            <person name="Buettner E."/>
        </authorList>
    </citation>
    <scope>NUCLEOTIDE SEQUENCE</scope>
    <source>
        <strain evidence="1">VT162</strain>
    </source>
</reference>
<comment type="caution">
    <text evidence="1">The sequence shown here is derived from an EMBL/GenBank/DDBJ whole genome shotgun (WGS) entry which is preliminary data.</text>
</comment>
<dbReference type="InterPro" id="IPR043504">
    <property type="entry name" value="Peptidase_S1_PA_chymotrypsin"/>
</dbReference>
<evidence type="ECO:0000313" key="2">
    <source>
        <dbReference type="Proteomes" id="UP001212997"/>
    </source>
</evidence>
<proteinExistence type="predicted"/>
<keyword evidence="2" id="KW-1185">Reference proteome</keyword>
<organism evidence="1 2">
    <name type="scientific">Meripilus lineatus</name>
    <dbReference type="NCBI Taxonomy" id="2056292"/>
    <lineage>
        <taxon>Eukaryota</taxon>
        <taxon>Fungi</taxon>
        <taxon>Dikarya</taxon>
        <taxon>Basidiomycota</taxon>
        <taxon>Agaricomycotina</taxon>
        <taxon>Agaricomycetes</taxon>
        <taxon>Polyporales</taxon>
        <taxon>Meripilaceae</taxon>
        <taxon>Meripilus</taxon>
    </lineage>
</organism>
<dbReference type="Proteomes" id="UP001212997">
    <property type="component" value="Unassembled WGS sequence"/>
</dbReference>